<dbReference type="GO" id="GO:0019450">
    <property type="term" value="P:L-cysteine catabolic process to pyruvate"/>
    <property type="evidence" value="ECO:0007669"/>
    <property type="project" value="TreeGrafter"/>
</dbReference>
<organism evidence="3 4">
    <name type="scientific">Propionispira arboris</name>
    <dbReference type="NCBI Taxonomy" id="84035"/>
    <lineage>
        <taxon>Bacteria</taxon>
        <taxon>Bacillati</taxon>
        <taxon>Bacillota</taxon>
        <taxon>Negativicutes</taxon>
        <taxon>Selenomonadales</taxon>
        <taxon>Selenomonadaceae</taxon>
        <taxon>Propionispira</taxon>
    </lineage>
</organism>
<dbReference type="PIRSF" id="PIRSF006054">
    <property type="entry name" value="UCP006054"/>
    <property type="match status" value="1"/>
</dbReference>
<dbReference type="Pfam" id="PF03313">
    <property type="entry name" value="SDH_alpha"/>
    <property type="match status" value="1"/>
</dbReference>
<keyword evidence="4" id="KW-1185">Reference proteome</keyword>
<proteinExistence type="inferred from homology"/>
<dbReference type="Proteomes" id="UP000199662">
    <property type="component" value="Unassembled WGS sequence"/>
</dbReference>
<accession>A0A1H6YAJ1</accession>
<name>A0A1H6YAJ1_9FIRM</name>
<dbReference type="STRING" id="84035.SAMN05660742_10617"/>
<reference evidence="3 4" key="1">
    <citation type="submission" date="2016-10" db="EMBL/GenBank/DDBJ databases">
        <authorList>
            <person name="de Groot N.N."/>
        </authorList>
    </citation>
    <scope>NUCLEOTIDE SEQUENCE [LARGE SCALE GENOMIC DNA]</scope>
    <source>
        <strain evidence="3 4">DSM 2179</strain>
    </source>
</reference>
<dbReference type="AlphaFoldDB" id="A0A1H6YAJ1"/>
<evidence type="ECO:0000313" key="4">
    <source>
        <dbReference type="Proteomes" id="UP000199662"/>
    </source>
</evidence>
<evidence type="ECO:0000259" key="2">
    <source>
        <dbReference type="Pfam" id="PF03313"/>
    </source>
</evidence>
<evidence type="ECO:0000256" key="1">
    <source>
        <dbReference type="HAMAP-Rule" id="MF_01845"/>
    </source>
</evidence>
<dbReference type="PANTHER" id="PTHR30501:SF2">
    <property type="entry name" value="UPF0597 PROTEIN YHAM"/>
    <property type="match status" value="1"/>
</dbReference>
<dbReference type="RefSeq" id="WP_091830546.1">
    <property type="nucleotide sequence ID" value="NZ_FNZK01000006.1"/>
</dbReference>
<dbReference type="GO" id="GO:0080146">
    <property type="term" value="F:L-cysteine desulfhydrase activity"/>
    <property type="evidence" value="ECO:0007669"/>
    <property type="project" value="TreeGrafter"/>
</dbReference>
<dbReference type="EMBL" id="FNZK01000006">
    <property type="protein sequence ID" value="SEJ33785.1"/>
    <property type="molecule type" value="Genomic_DNA"/>
</dbReference>
<gene>
    <name evidence="3" type="ORF">SAMN05660742_10617</name>
</gene>
<dbReference type="InterPro" id="IPR005130">
    <property type="entry name" value="Ser_deHydtase-like_asu"/>
</dbReference>
<sequence length="442" mass="47257">MMHRKSINHNLKWSELIKVIKKEVVPALGCTEPISLALAAATAAKTLGLPVEKIQAKVSANLMKNGMGVTVPGTETTGLLIAAAVGAIGGDPEGQLEVLKTLTEKQIADAKCMVKEHRVELSIADVPNILFAQAQVFHGKQWARVTIADTHTNIIKIEKNDLTLFEASTEQDDTVEPIVYSLSDLQMEDIFEFATEVPIEQIDFIHDAANLNISLSAEGMRGTYGLHIGATMNRQIETGLLPDGLLTQLLMRTTAASDARMGGANLPAMTNSGSGNQGITATMPVVVVAEYLKVDRETLIRALILSHMTAIYIHDKLPKLSALCAVTTAAMGAAAGMAWLLKRDIIYVNMAISNMIGDVAGMICDGASNSCAMKVSTSAASAYKAVLMALDETRVSGNEGIVDENVDQSIKNLGQLACQGMTQTDAEILQIMLNKAIQKKLD</sequence>
<dbReference type="PANTHER" id="PTHR30501">
    <property type="entry name" value="UPF0597 PROTEIN YHAM"/>
    <property type="match status" value="1"/>
</dbReference>
<evidence type="ECO:0000313" key="3">
    <source>
        <dbReference type="EMBL" id="SEJ33785.1"/>
    </source>
</evidence>
<dbReference type="InterPro" id="IPR021144">
    <property type="entry name" value="UPF0597"/>
</dbReference>
<protein>
    <recommendedName>
        <fullName evidence="1">UPF0597 protein SAMN05660742_10617</fullName>
    </recommendedName>
</protein>
<comment type="similarity">
    <text evidence="1">Belongs to the UPF0597 family.</text>
</comment>
<dbReference type="HAMAP" id="MF_01845">
    <property type="entry name" value="UPF0597"/>
    <property type="match status" value="1"/>
</dbReference>
<feature type="domain" description="Serine dehydratase-like alpha subunit" evidence="2">
    <location>
        <begin position="95"/>
        <end position="430"/>
    </location>
</feature>